<name>A0A246FHD8_9BACT</name>
<keyword evidence="2" id="KW-1185">Reference proteome</keyword>
<dbReference type="EMBL" id="NIRR01000037">
    <property type="protein sequence ID" value="OWP61953.1"/>
    <property type="molecule type" value="Genomic_DNA"/>
</dbReference>
<comment type="caution">
    <text evidence="1">The sequence shown here is derived from an EMBL/GenBank/DDBJ whole genome shotgun (WGS) entry which is preliminary data.</text>
</comment>
<proteinExistence type="predicted"/>
<dbReference type="Pfam" id="PF08837">
    <property type="entry name" value="DUF1810"/>
    <property type="match status" value="1"/>
</dbReference>
<dbReference type="PIRSF" id="PIRSF008546">
    <property type="entry name" value="UCP008546"/>
    <property type="match status" value="1"/>
</dbReference>
<accession>A0A246FHD8</accession>
<evidence type="ECO:0000313" key="2">
    <source>
        <dbReference type="Proteomes" id="UP000197277"/>
    </source>
</evidence>
<sequence length="138" mass="15262">MPDLQRFLDAQQATYPTALAEIQSGRKRSHWMWFIFPQLRGLGLSETARFYGIEGAAEAAVYMAHPVLSQRLVEICEALLQLASADATRIFGSPDDIKLRSSMTLFQAVPGAPGVFGRVLDRFYGGQRDAKTLALLSK</sequence>
<evidence type="ECO:0000313" key="1">
    <source>
        <dbReference type="EMBL" id="OWP61953.1"/>
    </source>
</evidence>
<dbReference type="RefSeq" id="WP_088465614.1">
    <property type="nucleotide sequence ID" value="NZ_NIRR01000037.1"/>
</dbReference>
<dbReference type="Proteomes" id="UP000197277">
    <property type="component" value="Unassembled WGS sequence"/>
</dbReference>
<organism evidence="1 2">
    <name type="scientific">Hymenobacter amundsenii</name>
    <dbReference type="NCBI Taxonomy" id="2006685"/>
    <lineage>
        <taxon>Bacteria</taxon>
        <taxon>Pseudomonadati</taxon>
        <taxon>Bacteroidota</taxon>
        <taxon>Cytophagia</taxon>
        <taxon>Cytophagales</taxon>
        <taxon>Hymenobacteraceae</taxon>
        <taxon>Hymenobacter</taxon>
    </lineage>
</organism>
<gene>
    <name evidence="1" type="ORF">CDA63_16770</name>
</gene>
<dbReference type="SUPFAM" id="SSF140736">
    <property type="entry name" value="Rv1873-like"/>
    <property type="match status" value="1"/>
</dbReference>
<dbReference type="InterPro" id="IPR014937">
    <property type="entry name" value="DUF1810"/>
</dbReference>
<dbReference type="AlphaFoldDB" id="A0A246FHD8"/>
<dbReference type="Gene3D" id="1.25.40.380">
    <property type="entry name" value="Protein of unknown function DUF1810"/>
    <property type="match status" value="1"/>
</dbReference>
<reference evidence="1 2" key="1">
    <citation type="submission" date="2017-06" db="EMBL/GenBank/DDBJ databases">
        <title>Hymenobacter amundsenii sp. nov. isolated from regoliths in Antarctica.</title>
        <authorList>
            <person name="Sedlacek I."/>
            <person name="Kralova S."/>
            <person name="Pantucek R."/>
            <person name="Svec P."/>
            <person name="Holochova P."/>
            <person name="Stankova E."/>
            <person name="Vrbovska V."/>
            <person name="Busse H.-J."/>
        </authorList>
    </citation>
    <scope>NUCLEOTIDE SEQUENCE [LARGE SCALE GENOMIC DNA]</scope>
    <source>
        <strain evidence="1 2">CCM 8682</strain>
    </source>
</reference>
<protein>
    <submittedName>
        <fullName evidence="1">Calpastatin</fullName>
    </submittedName>
</protein>
<dbReference type="InterPro" id="IPR036287">
    <property type="entry name" value="Rv1873-like_sf"/>
</dbReference>
<dbReference type="OrthoDB" id="9801870at2"/>